<dbReference type="Gene3D" id="3.30.70.100">
    <property type="match status" value="1"/>
</dbReference>
<dbReference type="PANTHER" id="PTHR30347:SF1">
    <property type="entry name" value="MECHANOSENSITIVE CHANNEL MSCK"/>
    <property type="match status" value="1"/>
</dbReference>
<dbReference type="InterPro" id="IPR049278">
    <property type="entry name" value="MS_channel_C"/>
</dbReference>
<feature type="transmembrane region" description="Helical" evidence="7">
    <location>
        <begin position="247"/>
        <end position="270"/>
    </location>
</feature>
<keyword evidence="5 7" id="KW-1133">Transmembrane helix</keyword>
<evidence type="ECO:0000256" key="3">
    <source>
        <dbReference type="ARBA" id="ARBA00022475"/>
    </source>
</evidence>
<name>A0A2W1JD90_9CYAN</name>
<feature type="domain" description="Mechanosensitive ion channel MscS" evidence="9">
    <location>
        <begin position="336"/>
        <end position="403"/>
    </location>
</feature>
<evidence type="ECO:0000256" key="6">
    <source>
        <dbReference type="ARBA" id="ARBA00023136"/>
    </source>
</evidence>
<dbReference type="SUPFAM" id="SSF82861">
    <property type="entry name" value="Mechanosensitive channel protein MscS (YggB), transmembrane region"/>
    <property type="match status" value="1"/>
</dbReference>
<comment type="similarity">
    <text evidence="2">Belongs to the MscS (TC 1.A.23) family.</text>
</comment>
<reference evidence="11 12" key="1">
    <citation type="journal article" date="2018" name="Sci. Rep.">
        <title>A novel species of the marine cyanobacterium Acaryochloris with a unique pigment content and lifestyle.</title>
        <authorList>
            <person name="Partensky F."/>
            <person name="Six C."/>
            <person name="Ratin M."/>
            <person name="Garczarek L."/>
            <person name="Vaulot D."/>
            <person name="Probert I."/>
            <person name="Calteau A."/>
            <person name="Gourvil P."/>
            <person name="Marie D."/>
            <person name="Grebert T."/>
            <person name="Bouchier C."/>
            <person name="Le Panse S."/>
            <person name="Gachenot M."/>
            <person name="Rodriguez F."/>
            <person name="Garrido J.L."/>
        </authorList>
    </citation>
    <scope>NUCLEOTIDE SEQUENCE [LARGE SCALE GENOMIC DNA]</scope>
    <source>
        <strain evidence="11 12">RCC1774</strain>
    </source>
</reference>
<dbReference type="Gene3D" id="2.30.30.60">
    <property type="match status" value="1"/>
</dbReference>
<feature type="signal peptide" evidence="8">
    <location>
        <begin position="1"/>
        <end position="32"/>
    </location>
</feature>
<dbReference type="InterPro" id="IPR006686">
    <property type="entry name" value="MscS_channel_CS"/>
</dbReference>
<dbReference type="InterPro" id="IPR011014">
    <property type="entry name" value="MscS_channel_TM-2"/>
</dbReference>
<dbReference type="RefSeq" id="WP_110987743.1">
    <property type="nucleotide sequence ID" value="NZ_CAWNWM010000014.1"/>
</dbReference>
<feature type="domain" description="Mechanosensitive ion channel MscS C-terminal" evidence="10">
    <location>
        <begin position="412"/>
        <end position="493"/>
    </location>
</feature>
<dbReference type="GO" id="GO:0005886">
    <property type="term" value="C:plasma membrane"/>
    <property type="evidence" value="ECO:0007669"/>
    <property type="project" value="UniProtKB-SubCell"/>
</dbReference>
<dbReference type="Pfam" id="PF21082">
    <property type="entry name" value="MS_channel_3rd"/>
    <property type="match status" value="1"/>
</dbReference>
<dbReference type="AlphaFoldDB" id="A0A2W1JD90"/>
<keyword evidence="4 7" id="KW-0812">Transmembrane</keyword>
<dbReference type="SUPFAM" id="SSF82689">
    <property type="entry name" value="Mechanosensitive channel protein MscS (YggB), C-terminal domain"/>
    <property type="match status" value="1"/>
</dbReference>
<evidence type="ECO:0000256" key="5">
    <source>
        <dbReference type="ARBA" id="ARBA00022989"/>
    </source>
</evidence>
<keyword evidence="12" id="KW-1185">Reference proteome</keyword>
<dbReference type="OrthoDB" id="9809206at2"/>
<proteinExistence type="inferred from homology"/>
<sequence>MRIVNRRRLFPCLTLFVVTLSLCWTLLTPVQAQESAAIRAPVVVDGREILKVGKAGDFTAEERAEQVAGPLERAVSANKKPRIEVEERNNQPALMLNDRYLMTITAADVDAAISPQFQADRWANKLEDAIATAQSERSLQYREQAWIMAAAVALAALGIHLGLGRLQTFVLRRVLHQLPDPSESVEGNQGIRLSFRAILAIARLVLWCSAVLYIANLFPASRQLSYEVTTALNTVFTAPLFTVSNSAFSLIDLLILLALFWALVVGIGTLTQLLQTRILARTGMARGAQEIVAVIVKYALLVVGTIVLLQVWGLDLSSLTLLGSAVGVGIGFGFQDIAKNLGSGLVLLFERSVQVGDFIEVNDHMGTVERVGARSIILRTLDQISIIVPNSRLLEEEVINWSHNRAPSRLHLPVGVAYGSDLNAVKESLLKAAKDHTDVVKSPPPRVVFVGFGDSSLDFELLIWLRRPERQLLVKSDLYFHIDAILRQRNIEIPFPQRDLHVRSGEIRLSESLEAGLLHLLNGNAGHPSKSSQPNEEAP</sequence>
<dbReference type="InterPro" id="IPR023408">
    <property type="entry name" value="MscS_beta-dom_sf"/>
</dbReference>
<dbReference type="SUPFAM" id="SSF50182">
    <property type="entry name" value="Sm-like ribonucleoproteins"/>
    <property type="match status" value="1"/>
</dbReference>
<feature type="chain" id="PRO_5015935559" evidence="8">
    <location>
        <begin position="33"/>
        <end position="539"/>
    </location>
</feature>
<evidence type="ECO:0000259" key="10">
    <source>
        <dbReference type="Pfam" id="PF21082"/>
    </source>
</evidence>
<evidence type="ECO:0000313" key="12">
    <source>
        <dbReference type="Proteomes" id="UP000248857"/>
    </source>
</evidence>
<feature type="transmembrane region" description="Helical" evidence="7">
    <location>
        <begin position="291"/>
        <end position="312"/>
    </location>
</feature>
<accession>A0A2W1JD90</accession>
<dbReference type="Proteomes" id="UP000248857">
    <property type="component" value="Unassembled WGS sequence"/>
</dbReference>
<evidence type="ECO:0000313" key="11">
    <source>
        <dbReference type="EMBL" id="PZD71736.1"/>
    </source>
</evidence>
<evidence type="ECO:0000259" key="9">
    <source>
        <dbReference type="Pfam" id="PF00924"/>
    </source>
</evidence>
<organism evidence="11 12">
    <name type="scientific">Acaryochloris thomasi RCC1774</name>
    <dbReference type="NCBI Taxonomy" id="1764569"/>
    <lineage>
        <taxon>Bacteria</taxon>
        <taxon>Bacillati</taxon>
        <taxon>Cyanobacteriota</taxon>
        <taxon>Cyanophyceae</taxon>
        <taxon>Acaryochloridales</taxon>
        <taxon>Acaryochloridaceae</taxon>
        <taxon>Acaryochloris</taxon>
        <taxon>Acaryochloris thomasi</taxon>
    </lineage>
</organism>
<gene>
    <name evidence="11" type="primary">mscK_6</name>
    <name evidence="11" type="ORF">C1752_04521</name>
</gene>
<evidence type="ECO:0000256" key="1">
    <source>
        <dbReference type="ARBA" id="ARBA00004651"/>
    </source>
</evidence>
<dbReference type="InterPro" id="IPR006685">
    <property type="entry name" value="MscS_channel_2nd"/>
</dbReference>
<evidence type="ECO:0000256" key="8">
    <source>
        <dbReference type="SAM" id="SignalP"/>
    </source>
</evidence>
<dbReference type="PANTHER" id="PTHR30347">
    <property type="entry name" value="POTASSIUM CHANNEL RELATED"/>
    <property type="match status" value="1"/>
</dbReference>
<comment type="caution">
    <text evidence="11">The sequence shown here is derived from an EMBL/GenBank/DDBJ whole genome shotgun (WGS) entry which is preliminary data.</text>
</comment>
<evidence type="ECO:0000256" key="4">
    <source>
        <dbReference type="ARBA" id="ARBA00022692"/>
    </source>
</evidence>
<dbReference type="InterPro" id="IPR010920">
    <property type="entry name" value="LSM_dom_sf"/>
</dbReference>
<dbReference type="GO" id="GO:0055085">
    <property type="term" value="P:transmembrane transport"/>
    <property type="evidence" value="ECO:0007669"/>
    <property type="project" value="InterPro"/>
</dbReference>
<dbReference type="EMBL" id="PQWO01000014">
    <property type="protein sequence ID" value="PZD71736.1"/>
    <property type="molecule type" value="Genomic_DNA"/>
</dbReference>
<keyword evidence="3" id="KW-1003">Cell membrane</keyword>
<dbReference type="InterPro" id="IPR052702">
    <property type="entry name" value="MscS-like_channel"/>
</dbReference>
<evidence type="ECO:0000256" key="2">
    <source>
        <dbReference type="ARBA" id="ARBA00008017"/>
    </source>
</evidence>
<dbReference type="InterPro" id="IPR011066">
    <property type="entry name" value="MscS_channel_C_sf"/>
</dbReference>
<dbReference type="PROSITE" id="PS01246">
    <property type="entry name" value="UPF0003"/>
    <property type="match status" value="1"/>
</dbReference>
<feature type="transmembrane region" description="Helical" evidence="7">
    <location>
        <begin position="145"/>
        <end position="163"/>
    </location>
</feature>
<protein>
    <submittedName>
        <fullName evidence="11">Mechanosensitive channel MscK</fullName>
    </submittedName>
</protein>
<comment type="subcellular location">
    <subcellularLocation>
        <location evidence="1">Cell membrane</location>
        <topology evidence="1">Multi-pass membrane protein</topology>
    </subcellularLocation>
</comment>
<evidence type="ECO:0000256" key="7">
    <source>
        <dbReference type="SAM" id="Phobius"/>
    </source>
</evidence>
<keyword evidence="6 7" id="KW-0472">Membrane</keyword>
<keyword evidence="8" id="KW-0732">Signal</keyword>
<feature type="transmembrane region" description="Helical" evidence="7">
    <location>
        <begin position="197"/>
        <end position="218"/>
    </location>
</feature>
<dbReference type="Pfam" id="PF00924">
    <property type="entry name" value="MS_channel_2nd"/>
    <property type="match status" value="1"/>
</dbReference>
<dbReference type="Gene3D" id="1.10.287.1260">
    <property type="match status" value="1"/>
</dbReference>